<evidence type="ECO:0000256" key="3">
    <source>
        <dbReference type="ARBA" id="ARBA00004964"/>
    </source>
</evidence>
<evidence type="ECO:0000256" key="6">
    <source>
        <dbReference type="ARBA" id="ARBA00022676"/>
    </source>
</evidence>
<dbReference type="InterPro" id="IPR044143">
    <property type="entry name" value="GlgB_N_E_set_prok"/>
</dbReference>
<dbReference type="SUPFAM" id="SSF51011">
    <property type="entry name" value="Glycosyl hydrolase domain"/>
    <property type="match status" value="1"/>
</dbReference>
<accession>A0A4R2L7A4</accession>
<keyword evidence="9 10" id="KW-0119">Carbohydrate metabolism</keyword>
<evidence type="ECO:0000256" key="7">
    <source>
        <dbReference type="ARBA" id="ARBA00022679"/>
    </source>
</evidence>
<evidence type="ECO:0000256" key="12">
    <source>
        <dbReference type="SAM" id="MobiDB-lite"/>
    </source>
</evidence>
<feature type="region of interest" description="Disordered" evidence="12">
    <location>
        <begin position="689"/>
        <end position="718"/>
    </location>
</feature>
<dbReference type="PANTHER" id="PTHR43651:SF3">
    <property type="entry name" value="1,4-ALPHA-GLUCAN-BRANCHING ENZYME"/>
    <property type="match status" value="1"/>
</dbReference>
<dbReference type="PANTHER" id="PTHR43651">
    <property type="entry name" value="1,4-ALPHA-GLUCAN-BRANCHING ENZYME"/>
    <property type="match status" value="1"/>
</dbReference>
<dbReference type="GO" id="GO:0005829">
    <property type="term" value="C:cytosol"/>
    <property type="evidence" value="ECO:0007669"/>
    <property type="project" value="TreeGrafter"/>
</dbReference>
<feature type="compositionally biased region" description="Gly residues" evidence="12">
    <location>
        <begin position="694"/>
        <end position="704"/>
    </location>
</feature>
<feature type="domain" description="Glycosyl hydrolase family 13 catalytic" evidence="13">
    <location>
        <begin position="254"/>
        <end position="623"/>
    </location>
</feature>
<comment type="caution">
    <text evidence="14">The sequence shown here is derived from an EMBL/GenBank/DDBJ whole genome shotgun (WGS) entry which is preliminary data.</text>
</comment>
<keyword evidence="5 10" id="KW-0321">Glycogen metabolism</keyword>
<evidence type="ECO:0000259" key="13">
    <source>
        <dbReference type="SMART" id="SM00642"/>
    </source>
</evidence>
<dbReference type="FunFam" id="2.60.40.1180:FF:000002">
    <property type="entry name" value="1,4-alpha-glucan branching enzyme GlgB"/>
    <property type="match status" value="1"/>
</dbReference>
<evidence type="ECO:0000256" key="4">
    <source>
        <dbReference type="ARBA" id="ARBA00009000"/>
    </source>
</evidence>
<dbReference type="HAMAP" id="MF_00685">
    <property type="entry name" value="GlgB"/>
    <property type="match status" value="1"/>
</dbReference>
<dbReference type="InterPro" id="IPR006048">
    <property type="entry name" value="A-amylase/branching_C"/>
</dbReference>
<dbReference type="GO" id="GO:0043169">
    <property type="term" value="F:cation binding"/>
    <property type="evidence" value="ECO:0007669"/>
    <property type="project" value="InterPro"/>
</dbReference>
<evidence type="ECO:0000313" key="14">
    <source>
        <dbReference type="EMBL" id="TCO81180.1"/>
    </source>
</evidence>
<dbReference type="Gene3D" id="3.20.20.80">
    <property type="entry name" value="Glycosidases"/>
    <property type="match status" value="1"/>
</dbReference>
<dbReference type="FunFam" id="2.60.40.10:FF:000169">
    <property type="entry name" value="1,4-alpha-glucan branching enzyme GlgB"/>
    <property type="match status" value="1"/>
</dbReference>
<keyword evidence="8 10" id="KW-0320">Glycogen biosynthesis</keyword>
<comment type="similarity">
    <text evidence="4 10">Belongs to the glycosyl hydrolase 13 family. GlgB subfamily.</text>
</comment>
<evidence type="ECO:0000256" key="2">
    <source>
        <dbReference type="ARBA" id="ARBA00002953"/>
    </source>
</evidence>
<feature type="active site" description="Proton donor" evidence="10 11">
    <location>
        <position position="466"/>
    </location>
</feature>
<dbReference type="NCBIfam" id="NF008967">
    <property type="entry name" value="PRK12313.1"/>
    <property type="match status" value="1"/>
</dbReference>
<keyword evidence="7 10" id="KW-0808">Transferase</keyword>
<dbReference type="Proteomes" id="UP000295765">
    <property type="component" value="Unassembled WGS sequence"/>
</dbReference>
<sequence>MMSIVPSAETIRAIVDGRAPDPFAVLGMHATADGRIVVRAFRPGAEAVGVVQTSTGRLLGWLPCVDDAGFFAGALPRRKQRFDYRLRVRDAGGERDVDDAFRFPSTFGELDLHLLGEGRHWRAWELLGAHVVECGGVSGVRFGVWAPNAQRVSVVGDFNHWDGRLHPMRRHPGIGCWEIFVPGIGEGAVYKYELVGAHGGLLPLKADPFGFAGELRPQTASVVRRTDHHAWDDAEWMAGRTERQRRDAPVSIYEVHLGSWRRSPEHPERPLGYRDLADALVPYLLDMGFTHLELLPVSEHPFDGSWGYQPLGLFAPTCRHGSPEDFQYLVERCHRAGIGVILDWVPAHFPSDAHGLAQFDGTNLYEHADPRQGFHPDWNTLIYNFGRTEVVNFLVGNALFWLERYHIDGLRVDAVASMLYLDYSRKAGEWVPNRYGGNQNLEAIEFLKCANTEVYGQHPGCMTIAEESTAWPAVSQPIEAGGLGFGYKWNMGWMHDTLAYMGRDPIYRSHHHHEMTFGLLYAFSENFVLPLSHDEVVHGKGSLLARMPGDTWQQFANLRAYFGFMWAHPGKKLLFMGCEFAQGREWNFEASLDWHLLDSPWHAGVQRLVRDLNHLYRELPALHALDCEPAGFAWVSADNAAQSIYAWLRLGPDGSAPVLVVSNFTPNTHHGYRIGVPHAGRWRERLNTDAADYGGSGQGNGGGVHSEPEPMHGHPQSLAITVPPLATVVFVADL</sequence>
<dbReference type="Gene3D" id="2.60.40.10">
    <property type="entry name" value="Immunoglobulins"/>
    <property type="match status" value="1"/>
</dbReference>
<evidence type="ECO:0000313" key="15">
    <source>
        <dbReference type="Proteomes" id="UP000295765"/>
    </source>
</evidence>
<dbReference type="InterPro" id="IPR013780">
    <property type="entry name" value="Glyco_hydro_b"/>
</dbReference>
<dbReference type="InterPro" id="IPR037439">
    <property type="entry name" value="Branching_enzy"/>
</dbReference>
<dbReference type="InterPro" id="IPR004193">
    <property type="entry name" value="Glyco_hydro_13_N"/>
</dbReference>
<dbReference type="InterPro" id="IPR013783">
    <property type="entry name" value="Ig-like_fold"/>
</dbReference>
<dbReference type="FunFam" id="3.20.20.80:FF:000003">
    <property type="entry name" value="1,4-alpha-glucan branching enzyme GlgB"/>
    <property type="match status" value="1"/>
</dbReference>
<protein>
    <recommendedName>
        <fullName evidence="10">1,4-alpha-glucan branching enzyme GlgB</fullName>
        <ecNumber evidence="10">2.4.1.18</ecNumber>
    </recommendedName>
    <alternativeName>
        <fullName evidence="10">1,4-alpha-D-glucan:1,4-alpha-D-glucan 6-glucosyl-transferase</fullName>
    </alternativeName>
    <alternativeName>
        <fullName evidence="10">Alpha-(1-&gt;4)-glucan branching enzyme</fullName>
    </alternativeName>
    <alternativeName>
        <fullName evidence="10">Glycogen branching enzyme</fullName>
        <shortName evidence="10">BE</shortName>
    </alternativeName>
</protein>
<dbReference type="PIRSF" id="PIRSF000463">
    <property type="entry name" value="GlgB"/>
    <property type="match status" value="1"/>
</dbReference>
<comment type="subunit">
    <text evidence="10">Monomer.</text>
</comment>
<dbReference type="SMART" id="SM00642">
    <property type="entry name" value="Aamy"/>
    <property type="match status" value="1"/>
</dbReference>
<dbReference type="UniPathway" id="UPA00164"/>
<keyword evidence="15" id="KW-1185">Reference proteome</keyword>
<evidence type="ECO:0000256" key="10">
    <source>
        <dbReference type="HAMAP-Rule" id="MF_00685"/>
    </source>
</evidence>
<dbReference type="Gene3D" id="2.60.40.1180">
    <property type="entry name" value="Golgi alpha-mannosidase II"/>
    <property type="match status" value="1"/>
</dbReference>
<comment type="function">
    <text evidence="2 10">Catalyzes the formation of the alpha-1,6-glucosidic linkages in glycogen by scission of a 1,4-alpha-linked oligosaccharide from growing alpha-1,4-glucan chains and the subsequent attachment of the oligosaccharide to the alpha-1,6 position.</text>
</comment>
<feature type="active site" description="Nucleophile" evidence="10 11">
    <location>
        <position position="413"/>
    </location>
</feature>
<dbReference type="SUPFAM" id="SSF51445">
    <property type="entry name" value="(Trans)glycosidases"/>
    <property type="match status" value="1"/>
</dbReference>
<comment type="catalytic activity">
    <reaction evidence="1 10">
        <text>Transfers a segment of a (1-&gt;4)-alpha-D-glucan chain to a primary hydroxy group in a similar glucan chain.</text>
        <dbReference type="EC" id="2.4.1.18"/>
    </reaction>
</comment>
<gene>
    <name evidence="10" type="primary">glgB</name>
    <name evidence="14" type="ORF">EV699_10920</name>
</gene>
<dbReference type="CDD" id="cd02855">
    <property type="entry name" value="E_set_GBE_prok_N"/>
    <property type="match status" value="1"/>
</dbReference>
<dbReference type="NCBIfam" id="NF003811">
    <property type="entry name" value="PRK05402.1"/>
    <property type="match status" value="1"/>
</dbReference>
<reference evidence="14 15" key="1">
    <citation type="submission" date="2019-03" db="EMBL/GenBank/DDBJ databases">
        <title>Genomic Encyclopedia of Type Strains, Phase IV (KMG-IV): sequencing the most valuable type-strain genomes for metagenomic binning, comparative biology and taxonomic classification.</title>
        <authorList>
            <person name="Goeker M."/>
        </authorList>
    </citation>
    <scope>NUCLEOTIDE SEQUENCE [LARGE SCALE GENOMIC DNA]</scope>
    <source>
        <strain evidence="14 15">DSM 25287</strain>
    </source>
</reference>
<dbReference type="InterPro" id="IPR054169">
    <property type="entry name" value="GlgB_N"/>
</dbReference>
<evidence type="ECO:0000256" key="1">
    <source>
        <dbReference type="ARBA" id="ARBA00000826"/>
    </source>
</evidence>
<dbReference type="Pfam" id="PF02806">
    <property type="entry name" value="Alpha-amylase_C"/>
    <property type="match status" value="1"/>
</dbReference>
<dbReference type="Pfam" id="PF22019">
    <property type="entry name" value="GlgB_N"/>
    <property type="match status" value="1"/>
</dbReference>
<evidence type="ECO:0000256" key="8">
    <source>
        <dbReference type="ARBA" id="ARBA00023056"/>
    </source>
</evidence>
<evidence type="ECO:0000256" key="5">
    <source>
        <dbReference type="ARBA" id="ARBA00022600"/>
    </source>
</evidence>
<dbReference type="CDD" id="cd11322">
    <property type="entry name" value="AmyAc_Glg_BE"/>
    <property type="match status" value="1"/>
</dbReference>
<evidence type="ECO:0000256" key="11">
    <source>
        <dbReference type="PIRSR" id="PIRSR000463-1"/>
    </source>
</evidence>
<dbReference type="NCBIfam" id="TIGR01515">
    <property type="entry name" value="branching_enzym"/>
    <property type="match status" value="1"/>
</dbReference>
<evidence type="ECO:0000256" key="9">
    <source>
        <dbReference type="ARBA" id="ARBA00023277"/>
    </source>
</evidence>
<dbReference type="InterPro" id="IPR006047">
    <property type="entry name" value="GH13_cat_dom"/>
</dbReference>
<dbReference type="EMBL" id="SLWY01000009">
    <property type="protein sequence ID" value="TCO81180.1"/>
    <property type="molecule type" value="Genomic_DNA"/>
</dbReference>
<dbReference type="InterPro" id="IPR017853">
    <property type="entry name" value="GH"/>
</dbReference>
<dbReference type="EC" id="2.4.1.18" evidence="10"/>
<dbReference type="SUPFAM" id="SSF81296">
    <property type="entry name" value="E set domains"/>
    <property type="match status" value="2"/>
</dbReference>
<dbReference type="GO" id="GO:0005978">
    <property type="term" value="P:glycogen biosynthetic process"/>
    <property type="evidence" value="ECO:0007669"/>
    <property type="project" value="UniProtKB-UniRule"/>
</dbReference>
<keyword evidence="6 10" id="KW-0328">Glycosyltransferase</keyword>
<dbReference type="InterPro" id="IPR006407">
    <property type="entry name" value="GlgB"/>
</dbReference>
<dbReference type="AlphaFoldDB" id="A0A4R2L7A4"/>
<comment type="pathway">
    <text evidence="3 10">Glycan biosynthesis; glycogen biosynthesis.</text>
</comment>
<dbReference type="GO" id="GO:0004553">
    <property type="term" value="F:hydrolase activity, hydrolyzing O-glycosyl compounds"/>
    <property type="evidence" value="ECO:0007669"/>
    <property type="project" value="InterPro"/>
</dbReference>
<name>A0A4R2L7A4_9GAMM</name>
<proteinExistence type="inferred from homology"/>
<dbReference type="GO" id="GO:0003844">
    <property type="term" value="F:1,4-alpha-glucan branching enzyme activity"/>
    <property type="evidence" value="ECO:0007669"/>
    <property type="project" value="UniProtKB-UniRule"/>
</dbReference>
<organism evidence="14 15">
    <name type="scientific">Plasticicumulans lactativorans</name>
    <dbReference type="NCBI Taxonomy" id="1133106"/>
    <lineage>
        <taxon>Bacteria</taxon>
        <taxon>Pseudomonadati</taxon>
        <taxon>Pseudomonadota</taxon>
        <taxon>Gammaproteobacteria</taxon>
        <taxon>Candidatus Competibacteraceae</taxon>
        <taxon>Plasticicumulans</taxon>
    </lineage>
</organism>
<dbReference type="InterPro" id="IPR014756">
    <property type="entry name" value="Ig_E-set"/>
</dbReference>
<dbReference type="Pfam" id="PF02922">
    <property type="entry name" value="CBM_48"/>
    <property type="match status" value="1"/>
</dbReference>